<evidence type="ECO:0000256" key="5">
    <source>
        <dbReference type="ARBA" id="ARBA00023172"/>
    </source>
</evidence>
<keyword evidence="12" id="KW-1185">Reference proteome</keyword>
<evidence type="ECO:0000313" key="12">
    <source>
        <dbReference type="Proteomes" id="UP000004947"/>
    </source>
</evidence>
<protein>
    <recommendedName>
        <fullName evidence="6">Mutator family transposase</fullName>
    </recommendedName>
</protein>
<keyword evidence="4 6" id="KW-0238">DNA-binding</keyword>
<comment type="caution">
    <text evidence="11">The sequence shown here is derived from an EMBL/GenBank/DDBJ whole genome shotgun (WGS) entry which is preliminary data.</text>
</comment>
<dbReference type="EMBL" id="ABCK01000033">
    <property type="protein sequence ID" value="EDM25261.1"/>
    <property type="molecule type" value="Genomic_DNA"/>
</dbReference>
<dbReference type="OrthoDB" id="9811288at2"/>
<evidence type="ECO:0000313" key="11">
    <source>
        <dbReference type="EMBL" id="EDM29378.1"/>
    </source>
</evidence>
<dbReference type="EMBL" id="ABCK01000002">
    <property type="protein sequence ID" value="EDM29378.1"/>
    <property type="molecule type" value="Genomic_DNA"/>
</dbReference>
<evidence type="ECO:0000313" key="9">
    <source>
        <dbReference type="EMBL" id="EDM27649.1"/>
    </source>
</evidence>
<sequence>MHHSTQENSSVLLEMIQQVTENGESGMLEAMRVLLNEAMKVERSNSLEADPYERNESRLGYANGYKNKTVNTRLGAMKLNIPQVRGEIDFYPSSLEKGLRSERALMTAMAESYIQGTSTRKVTKLLEKMCGLSVSKSQVSRVVTELDESLEKWRNRPLGKYSYLLVDARYEKVRVDKTVRDCALLIAYGIDESGKRSVLGTSVSLSEAEVHWRNFFLSLNARGLHGLKMITSDSHSGLKAALKTVFGSIPWQRCQFHLQQNAGAYVPKKAMRSEVAQDIRDIFNAPSKLEAERLLKLTCLKYEEKASHLSEWMESALPEGFSVFDLERSCWTKLRTTNMVERQNREILRRTRTVSIFPNEASLLRLASAILMELDETWIATKRVYLSV</sequence>
<evidence type="ECO:0000256" key="3">
    <source>
        <dbReference type="ARBA" id="ARBA00022578"/>
    </source>
</evidence>
<dbReference type="GO" id="GO:0003677">
    <property type="term" value="F:DNA binding"/>
    <property type="evidence" value="ECO:0007669"/>
    <property type="project" value="UniProtKB-UniRule"/>
</dbReference>
<proteinExistence type="inferred from homology"/>
<keyword evidence="5 6" id="KW-0233">DNA recombination</keyword>
<keyword evidence="3 6" id="KW-0815">Transposition</keyword>
<evidence type="ECO:0000313" key="10">
    <source>
        <dbReference type="EMBL" id="EDM28541.1"/>
    </source>
</evidence>
<dbReference type="EMBL" id="ABCK01000005">
    <property type="protein sequence ID" value="EDM28541.1"/>
    <property type="molecule type" value="Genomic_DNA"/>
</dbReference>
<dbReference type="AlphaFoldDB" id="A6DGR1"/>
<comment type="function">
    <text evidence="1 6">Required for the transposition of the insertion element.</text>
</comment>
<dbReference type="NCBIfam" id="NF033543">
    <property type="entry name" value="transpos_IS256"/>
    <property type="match status" value="1"/>
</dbReference>
<dbReference type="EMBL" id="ABCK01000015">
    <property type="protein sequence ID" value="EDM26525.1"/>
    <property type="molecule type" value="Genomic_DNA"/>
</dbReference>
<reference evidence="11" key="1">
    <citation type="submission" date="2007-06" db="EMBL/GenBank/DDBJ databases">
        <authorList>
            <person name="Giovannoni S."/>
            <person name="Cho J.-C."/>
            <person name="Ferriera S."/>
            <person name="Johnson J."/>
            <person name="Kravitz S."/>
            <person name="Beeson K."/>
            <person name="Sutton G."/>
            <person name="Rogers Y.-H."/>
            <person name="Friedman R."/>
            <person name="Frazier M."/>
            <person name="Venter J.C."/>
        </authorList>
    </citation>
    <scope>NUCLEOTIDE SEQUENCE</scope>
    <source>
        <strain evidence="11">HTCC2155</strain>
    </source>
</reference>
<evidence type="ECO:0000256" key="6">
    <source>
        <dbReference type="RuleBase" id="RU365089"/>
    </source>
</evidence>
<evidence type="ECO:0000313" key="7">
    <source>
        <dbReference type="EMBL" id="EDM25261.1"/>
    </source>
</evidence>
<reference evidence="11 12" key="2">
    <citation type="journal article" date="2010" name="J. Bacteriol.">
        <title>Genome sequence of Lentisphaera araneosa HTCC2155T, the type species of the order Lentisphaerales in the phylum Lentisphaerae.</title>
        <authorList>
            <person name="Thrash J.C."/>
            <person name="Cho J.C."/>
            <person name="Vergin K.L."/>
            <person name="Morris R.M."/>
            <person name="Giovannoni S.J."/>
        </authorList>
    </citation>
    <scope>NUCLEOTIDE SEQUENCE [LARGE SCALE GENOMIC DNA]</scope>
    <source>
        <strain evidence="11 12">HTCC2155</strain>
    </source>
</reference>
<accession>A6DGR1</accession>
<dbReference type="PANTHER" id="PTHR33217">
    <property type="entry name" value="TRANSPOSASE FOR INSERTION SEQUENCE ELEMENT IS1081"/>
    <property type="match status" value="1"/>
</dbReference>
<dbReference type="GO" id="GO:0006313">
    <property type="term" value="P:DNA transposition"/>
    <property type="evidence" value="ECO:0007669"/>
    <property type="project" value="UniProtKB-UniRule"/>
</dbReference>
<evidence type="ECO:0000256" key="4">
    <source>
        <dbReference type="ARBA" id="ARBA00023125"/>
    </source>
</evidence>
<evidence type="ECO:0000256" key="1">
    <source>
        <dbReference type="ARBA" id="ARBA00002190"/>
    </source>
</evidence>
<name>A6DGR1_9BACT</name>
<gene>
    <name evidence="8" type="ORF">LNTAR_01917</name>
    <name evidence="10" type="ORF">LNTAR_11511</name>
    <name evidence="9" type="ORF">LNTAR_20623</name>
    <name evidence="11" type="ORF">LNTAR_23349</name>
    <name evidence="7" type="ORF">LNTAR_24818</name>
</gene>
<dbReference type="GO" id="GO:0004803">
    <property type="term" value="F:transposase activity"/>
    <property type="evidence" value="ECO:0007669"/>
    <property type="project" value="UniProtKB-UniRule"/>
</dbReference>
<dbReference type="PANTHER" id="PTHR33217:SF7">
    <property type="entry name" value="TRANSPOSASE FOR INSERTION SEQUENCE ELEMENT IS1081"/>
    <property type="match status" value="1"/>
</dbReference>
<dbReference type="EMBL" id="ABCK01000008">
    <property type="protein sequence ID" value="EDM27649.1"/>
    <property type="molecule type" value="Genomic_DNA"/>
</dbReference>
<evidence type="ECO:0000256" key="2">
    <source>
        <dbReference type="ARBA" id="ARBA00010961"/>
    </source>
</evidence>
<dbReference type="RefSeq" id="WP_007277098.1">
    <property type="nucleotide sequence ID" value="NZ_ABCK01000002.1"/>
</dbReference>
<keyword evidence="6" id="KW-0814">Transposable element</keyword>
<organism evidence="11 12">
    <name type="scientific">Lentisphaera araneosa HTCC2155</name>
    <dbReference type="NCBI Taxonomy" id="313628"/>
    <lineage>
        <taxon>Bacteria</taxon>
        <taxon>Pseudomonadati</taxon>
        <taxon>Lentisphaerota</taxon>
        <taxon>Lentisphaeria</taxon>
        <taxon>Lentisphaerales</taxon>
        <taxon>Lentisphaeraceae</taxon>
        <taxon>Lentisphaera</taxon>
    </lineage>
</organism>
<dbReference type="Pfam" id="PF00872">
    <property type="entry name" value="Transposase_mut"/>
    <property type="match status" value="1"/>
</dbReference>
<dbReference type="eggNOG" id="COG3328">
    <property type="taxonomic scope" value="Bacteria"/>
</dbReference>
<comment type="similarity">
    <text evidence="2 6">Belongs to the transposase mutator family.</text>
</comment>
<dbReference type="Proteomes" id="UP000004947">
    <property type="component" value="Unassembled WGS sequence"/>
</dbReference>
<dbReference type="InterPro" id="IPR001207">
    <property type="entry name" value="Transposase_mutator"/>
</dbReference>
<evidence type="ECO:0000313" key="8">
    <source>
        <dbReference type="EMBL" id="EDM26525.1"/>
    </source>
</evidence>